<dbReference type="RefSeq" id="WP_100139172.1">
    <property type="nucleotide sequence ID" value="NZ_MEIP01000014.1"/>
</dbReference>
<comment type="similarity">
    <text evidence="1">Belongs to the type-I restriction system S methylase family.</text>
</comment>
<evidence type="ECO:0000256" key="3">
    <source>
        <dbReference type="ARBA" id="ARBA00023125"/>
    </source>
</evidence>
<feature type="domain" description="Type I restriction modification DNA specificity" evidence="5">
    <location>
        <begin position="80"/>
        <end position="202"/>
    </location>
</feature>
<feature type="domain" description="Type I restriction modification DNA specificity" evidence="5">
    <location>
        <begin position="233"/>
        <end position="408"/>
    </location>
</feature>
<dbReference type="InterPro" id="IPR052021">
    <property type="entry name" value="Type-I_RS_S_subunit"/>
</dbReference>
<dbReference type="SUPFAM" id="SSF116734">
    <property type="entry name" value="DNA methylase specificity domain"/>
    <property type="match status" value="2"/>
</dbReference>
<dbReference type="Pfam" id="PF01420">
    <property type="entry name" value="Methylase_S"/>
    <property type="match status" value="2"/>
</dbReference>
<reference evidence="6 7" key="1">
    <citation type="journal article" date="2017" name="MBio">
        <title>Type VI secretion-mediated competition in the bee gut microbiome.</title>
        <authorList>
            <person name="Steele M.I."/>
            <person name="Kwong W.K."/>
            <person name="Powell J.E."/>
            <person name="Whiteley M."/>
            <person name="Moran N.A."/>
        </authorList>
    </citation>
    <scope>NUCLEOTIDE SEQUENCE [LARGE SCALE GENOMIC DNA]</scope>
    <source>
        <strain evidence="6 7">Ruf1-X</strain>
    </source>
</reference>
<dbReference type="Proteomes" id="UP000229970">
    <property type="component" value="Unassembled WGS sequence"/>
</dbReference>
<evidence type="ECO:0000313" key="6">
    <source>
        <dbReference type="EMBL" id="PIT47895.1"/>
    </source>
</evidence>
<proteinExistence type="inferred from homology"/>
<feature type="coiled-coil region" evidence="4">
    <location>
        <begin position="390"/>
        <end position="417"/>
    </location>
</feature>
<organism evidence="6 7">
    <name type="scientific">Snodgrassella alvi</name>
    <dbReference type="NCBI Taxonomy" id="1196083"/>
    <lineage>
        <taxon>Bacteria</taxon>
        <taxon>Pseudomonadati</taxon>
        <taxon>Pseudomonadota</taxon>
        <taxon>Betaproteobacteria</taxon>
        <taxon>Neisseriales</taxon>
        <taxon>Neisseriaceae</taxon>
        <taxon>Snodgrassella</taxon>
    </lineage>
</organism>
<dbReference type="AlphaFoldDB" id="A0A2N9XHU0"/>
<evidence type="ECO:0000256" key="2">
    <source>
        <dbReference type="ARBA" id="ARBA00022747"/>
    </source>
</evidence>
<comment type="caution">
    <text evidence="6">The sequence shown here is derived from an EMBL/GenBank/DDBJ whole genome shotgun (WGS) entry which is preliminary data.</text>
</comment>
<dbReference type="GO" id="GO:0009307">
    <property type="term" value="P:DNA restriction-modification system"/>
    <property type="evidence" value="ECO:0007669"/>
    <property type="project" value="UniProtKB-KW"/>
</dbReference>
<accession>A0A2N9XHU0</accession>
<evidence type="ECO:0000256" key="4">
    <source>
        <dbReference type="SAM" id="Coils"/>
    </source>
</evidence>
<gene>
    <name evidence="6" type="ORF">BHC46_06365</name>
</gene>
<dbReference type="GO" id="GO:0003677">
    <property type="term" value="F:DNA binding"/>
    <property type="evidence" value="ECO:0007669"/>
    <property type="project" value="UniProtKB-KW"/>
</dbReference>
<dbReference type="Gene3D" id="3.90.220.20">
    <property type="entry name" value="DNA methylase specificity domains"/>
    <property type="match status" value="2"/>
</dbReference>
<evidence type="ECO:0000256" key="1">
    <source>
        <dbReference type="ARBA" id="ARBA00010923"/>
    </source>
</evidence>
<dbReference type="InterPro" id="IPR000055">
    <property type="entry name" value="Restrct_endonuc_typeI_TRD"/>
</dbReference>
<name>A0A2N9XHU0_9NEIS</name>
<dbReference type="InterPro" id="IPR044946">
    <property type="entry name" value="Restrct_endonuc_typeI_TRD_sf"/>
</dbReference>
<evidence type="ECO:0000259" key="5">
    <source>
        <dbReference type="Pfam" id="PF01420"/>
    </source>
</evidence>
<sequence>MSQSKKLIPRRRFKECENSQIWKQSYFLQVIINIIDFRGRTPKKLGMDWSECGFLALSALNVKNGYIDFSADAHYGDNNLYLKWMGGNELRKGQVIFTTEAPMGNVAQIPDDNGYILSQRTIAFEVNKSEITDDFLAILLKSPSVYNSLLMMTSGGTAKGVSQKSLSTLKINLPSSITEQTQIGEFFKKLDHLINTQQKKLEKAKTLKSAYLTEMFPNEGELKPKLRFSGFIENWKSDRLGNLVIWNKGTNLAKSVLNSESNGHPVIHYADLYKFYPVIDEVIHWSESDEGNLIPENSLLFPMSDVTPKGLARTTTITKKNVKAGSDTLIATLSDKINAEYLSYQINANYKKIFPLVTGTTVKHISANSLSTLTIEYTNRMEQKKIAKFFRTLEIKLNLEQKKLNKLKNIKQAYLNEMFV</sequence>
<evidence type="ECO:0000313" key="7">
    <source>
        <dbReference type="Proteomes" id="UP000229970"/>
    </source>
</evidence>
<protein>
    <recommendedName>
        <fullName evidence="5">Type I restriction modification DNA specificity domain-containing protein</fullName>
    </recommendedName>
</protein>
<dbReference type="EMBL" id="MEIP01000014">
    <property type="protein sequence ID" value="PIT47895.1"/>
    <property type="molecule type" value="Genomic_DNA"/>
</dbReference>
<dbReference type="PANTHER" id="PTHR30408">
    <property type="entry name" value="TYPE-1 RESTRICTION ENZYME ECOKI SPECIFICITY PROTEIN"/>
    <property type="match status" value="1"/>
</dbReference>
<dbReference type="Gene3D" id="1.10.287.1120">
    <property type="entry name" value="Bipartite methylase S protein"/>
    <property type="match status" value="1"/>
</dbReference>
<keyword evidence="2" id="KW-0680">Restriction system</keyword>
<keyword evidence="4" id="KW-0175">Coiled coil</keyword>
<dbReference type="PANTHER" id="PTHR30408:SF12">
    <property type="entry name" value="TYPE I RESTRICTION ENZYME MJAVIII SPECIFICITY SUBUNIT"/>
    <property type="match status" value="1"/>
</dbReference>
<keyword evidence="3" id="KW-0238">DNA-binding</keyword>